<reference evidence="2 3" key="1">
    <citation type="submission" date="2011-06" db="EMBL/GenBank/DDBJ databases">
        <title>Genomic sequence of Methylobacter tundripaludum SV96.</title>
        <authorList>
            <consortium name="US DOE Joint Genome Institute"/>
            <person name="Lucas S."/>
            <person name="Han J."/>
            <person name="Lapidus A."/>
            <person name="Cheng J.-F."/>
            <person name="Goodwin L."/>
            <person name="Pitluck S."/>
            <person name="Held B."/>
            <person name="Detter J.C."/>
            <person name="Han C."/>
            <person name="Tapia R."/>
            <person name="Land M."/>
            <person name="Hauser L."/>
            <person name="Kyrpides N."/>
            <person name="Ivanova N."/>
            <person name="Ovchinnikova G."/>
            <person name="Pagani I."/>
            <person name="Klotz M.G."/>
            <person name="Dispirito A.A."/>
            <person name="Murrell J.C."/>
            <person name="Dunfield P."/>
            <person name="Kalyuzhnaya M.G."/>
            <person name="Svenning M."/>
            <person name="Trotsenko Y.A."/>
            <person name="Stein L.Y."/>
            <person name="Woyke T."/>
        </authorList>
    </citation>
    <scope>NUCLEOTIDE SEQUENCE [LARGE SCALE GENOMIC DNA]</scope>
    <source>
        <strain evidence="3">ATCC BAA-1195 / DSM 17260 / SV96</strain>
    </source>
</reference>
<feature type="compositionally biased region" description="Polar residues" evidence="1">
    <location>
        <begin position="1"/>
        <end position="10"/>
    </location>
</feature>
<accession>G3IS34</accession>
<feature type="compositionally biased region" description="Basic and acidic residues" evidence="1">
    <location>
        <begin position="20"/>
        <end position="31"/>
    </location>
</feature>
<organism evidence="2 3">
    <name type="scientific">Methylobacter tundripaludum (strain ATCC BAA-1195 / DSM 17260 / SV96)</name>
    <dbReference type="NCBI Taxonomy" id="697282"/>
    <lineage>
        <taxon>Bacteria</taxon>
        <taxon>Pseudomonadati</taxon>
        <taxon>Pseudomonadota</taxon>
        <taxon>Gammaproteobacteria</taxon>
        <taxon>Methylococcales</taxon>
        <taxon>Methylococcaceae</taxon>
        <taxon>Methylobacter</taxon>
    </lineage>
</organism>
<evidence type="ECO:0000256" key="1">
    <source>
        <dbReference type="SAM" id="MobiDB-lite"/>
    </source>
</evidence>
<dbReference type="HOGENOM" id="CLU_2155417_0_0_6"/>
<dbReference type="AlphaFoldDB" id="G3IS34"/>
<feature type="compositionally biased region" description="Polar residues" evidence="1">
    <location>
        <begin position="37"/>
        <end position="50"/>
    </location>
</feature>
<dbReference type="EMBL" id="JH109152">
    <property type="protein sequence ID" value="EGW22245.1"/>
    <property type="molecule type" value="Genomic_DNA"/>
</dbReference>
<protein>
    <submittedName>
        <fullName evidence="2">Uncharacterized protein</fullName>
    </submittedName>
</protein>
<dbReference type="RefSeq" id="WP_006890218.1">
    <property type="nucleotide sequence ID" value="NZ_JH109152.1"/>
</dbReference>
<evidence type="ECO:0000313" key="3">
    <source>
        <dbReference type="Proteomes" id="UP000004664"/>
    </source>
</evidence>
<proteinExistence type="predicted"/>
<sequence>MRVHNSSLTFSPIGHNQKVGRTDSAKNKDENELSAATKDTQNKKFNQPSSPEEIKKTLDNVSLAIDLSGQDNIIKPTDSRTLRALSAYNQAFNAPLRDQRAQLITGIDAYA</sequence>
<gene>
    <name evidence="2" type="ORF">Mettu_1047</name>
</gene>
<evidence type="ECO:0000313" key="2">
    <source>
        <dbReference type="EMBL" id="EGW22245.1"/>
    </source>
</evidence>
<keyword evidence="3" id="KW-1185">Reference proteome</keyword>
<dbReference type="Proteomes" id="UP000004664">
    <property type="component" value="Unassembled WGS sequence"/>
</dbReference>
<name>G3IS34_METTV</name>
<dbReference type="STRING" id="697282.Mettu_1047"/>
<feature type="region of interest" description="Disordered" evidence="1">
    <location>
        <begin position="1"/>
        <end position="54"/>
    </location>
</feature>
<dbReference type="OrthoDB" id="5569700at2"/>